<dbReference type="EMBL" id="JAPFFF010000005">
    <property type="protein sequence ID" value="KAK8889705.1"/>
    <property type="molecule type" value="Genomic_DNA"/>
</dbReference>
<evidence type="ECO:0000256" key="1">
    <source>
        <dbReference type="SAM" id="MobiDB-lite"/>
    </source>
</evidence>
<keyword evidence="4" id="KW-1185">Reference proteome</keyword>
<dbReference type="Proteomes" id="UP001470230">
    <property type="component" value="Unassembled WGS sequence"/>
</dbReference>
<accession>A0ABR2KF15</accession>
<sequence>MGKAANGHGMNARRRKRYERLNPIYEERERQTALRLQHSIETQSGYTPNYEAPPVDQWQKQINVDKPKNFVHKADDVEEDVRRFKEANGIPY</sequence>
<evidence type="ECO:0000313" key="3">
    <source>
        <dbReference type="EMBL" id="KAK8889705.1"/>
    </source>
</evidence>
<name>A0ABR2KF15_9EUKA</name>
<evidence type="ECO:0000313" key="4">
    <source>
        <dbReference type="Proteomes" id="UP001470230"/>
    </source>
</evidence>
<organism evidence="3 4">
    <name type="scientific">Tritrichomonas musculus</name>
    <dbReference type="NCBI Taxonomy" id="1915356"/>
    <lineage>
        <taxon>Eukaryota</taxon>
        <taxon>Metamonada</taxon>
        <taxon>Parabasalia</taxon>
        <taxon>Tritrichomonadida</taxon>
        <taxon>Tritrichomonadidae</taxon>
        <taxon>Tritrichomonas</taxon>
    </lineage>
</organism>
<dbReference type="EMBL" id="JAPFFF010000005">
    <property type="protein sequence ID" value="KAK8889701.1"/>
    <property type="molecule type" value="Genomic_DNA"/>
</dbReference>
<protein>
    <submittedName>
        <fullName evidence="3">Uncharacterized protein</fullName>
    </submittedName>
</protein>
<reference evidence="3 4" key="1">
    <citation type="submission" date="2024-04" db="EMBL/GenBank/DDBJ databases">
        <title>Tritrichomonas musculus Genome.</title>
        <authorList>
            <person name="Alves-Ferreira E."/>
            <person name="Grigg M."/>
            <person name="Lorenzi H."/>
            <person name="Galac M."/>
        </authorList>
    </citation>
    <scope>NUCLEOTIDE SEQUENCE [LARGE SCALE GENOMIC DNA]</scope>
    <source>
        <strain evidence="3 4">EAF2021</strain>
    </source>
</reference>
<evidence type="ECO:0000313" key="2">
    <source>
        <dbReference type="EMBL" id="KAK8889701.1"/>
    </source>
</evidence>
<comment type="caution">
    <text evidence="3">The sequence shown here is derived from an EMBL/GenBank/DDBJ whole genome shotgun (WGS) entry which is preliminary data.</text>
</comment>
<proteinExistence type="predicted"/>
<gene>
    <name evidence="2" type="ORF">M9Y10_034454</name>
    <name evidence="3" type="ORF">M9Y10_034458</name>
</gene>
<feature type="region of interest" description="Disordered" evidence="1">
    <location>
        <begin position="1"/>
        <end position="22"/>
    </location>
</feature>